<name>A0A814FGF9_9BILA</name>
<dbReference type="Gene3D" id="3.40.50.12780">
    <property type="entry name" value="N-terminal domain of ligase-like"/>
    <property type="match status" value="1"/>
</dbReference>
<evidence type="ECO:0000313" key="2">
    <source>
        <dbReference type="EMBL" id="CAF0982523.1"/>
    </source>
</evidence>
<dbReference type="PANTHER" id="PTHR43272">
    <property type="entry name" value="LONG-CHAIN-FATTY-ACID--COA LIGASE"/>
    <property type="match status" value="1"/>
</dbReference>
<dbReference type="Proteomes" id="UP000663864">
    <property type="component" value="Unassembled WGS sequence"/>
</dbReference>
<dbReference type="AlphaFoldDB" id="A0A814FGF9"/>
<protein>
    <submittedName>
        <fullName evidence="2">Uncharacterized protein</fullName>
    </submittedName>
</protein>
<dbReference type="EMBL" id="CAJNOT010000440">
    <property type="protein sequence ID" value="CAF0982523.1"/>
    <property type="molecule type" value="Genomic_DNA"/>
</dbReference>
<gene>
    <name evidence="2" type="ORF">ZHD862_LOCUS11580</name>
</gene>
<reference evidence="2" key="1">
    <citation type="submission" date="2021-02" db="EMBL/GenBank/DDBJ databases">
        <authorList>
            <person name="Nowell W R."/>
        </authorList>
    </citation>
    <scope>NUCLEOTIDE SEQUENCE</scope>
</reference>
<comment type="caution">
    <text evidence="2">The sequence shown here is derived from an EMBL/GenBank/DDBJ whole genome shotgun (WGS) entry which is preliminary data.</text>
</comment>
<accession>A0A814FGF9</accession>
<sequence length="136" mass="15303">MEPIMPIPPTGAVEIDPKEHIYAHPKYTKQLLDPSTFNVQTIYEVILHGLRLSGDRPQFSYRQSSDQPFKSYTYKQVFEIIKEIGSGIVNSGLQPVNETFYGIYASASVNYALCLYSAWPYSMVPIGIYDSLGQDG</sequence>
<dbReference type="SUPFAM" id="SSF56801">
    <property type="entry name" value="Acetyl-CoA synthetase-like"/>
    <property type="match status" value="1"/>
</dbReference>
<dbReference type="GO" id="GO:0005783">
    <property type="term" value="C:endoplasmic reticulum"/>
    <property type="evidence" value="ECO:0007669"/>
    <property type="project" value="TreeGrafter"/>
</dbReference>
<proteinExistence type="predicted"/>
<evidence type="ECO:0000313" key="3">
    <source>
        <dbReference type="Proteomes" id="UP000663864"/>
    </source>
</evidence>
<organism evidence="2 3">
    <name type="scientific">Rotaria sordida</name>
    <dbReference type="NCBI Taxonomy" id="392033"/>
    <lineage>
        <taxon>Eukaryota</taxon>
        <taxon>Metazoa</taxon>
        <taxon>Spiralia</taxon>
        <taxon>Gnathifera</taxon>
        <taxon>Rotifera</taxon>
        <taxon>Eurotatoria</taxon>
        <taxon>Bdelloidea</taxon>
        <taxon>Philodinida</taxon>
        <taxon>Philodinidae</taxon>
        <taxon>Rotaria</taxon>
    </lineage>
</organism>
<feature type="non-terminal residue" evidence="2">
    <location>
        <position position="1"/>
    </location>
</feature>
<evidence type="ECO:0000256" key="1">
    <source>
        <dbReference type="ARBA" id="ARBA00022598"/>
    </source>
</evidence>
<dbReference type="PANTHER" id="PTHR43272:SF107">
    <property type="entry name" value="LONG-CHAIN-FATTY-ACID--COA LIGASE 5"/>
    <property type="match status" value="1"/>
</dbReference>
<keyword evidence="1" id="KW-0436">Ligase</keyword>
<dbReference type="GO" id="GO:0016020">
    <property type="term" value="C:membrane"/>
    <property type="evidence" value="ECO:0007669"/>
    <property type="project" value="TreeGrafter"/>
</dbReference>
<dbReference type="InterPro" id="IPR042099">
    <property type="entry name" value="ANL_N_sf"/>
</dbReference>
<dbReference type="GO" id="GO:0004467">
    <property type="term" value="F:long-chain fatty acid-CoA ligase activity"/>
    <property type="evidence" value="ECO:0007669"/>
    <property type="project" value="TreeGrafter"/>
</dbReference>